<reference evidence="2 3" key="1">
    <citation type="submission" date="2018-01" db="EMBL/GenBank/DDBJ databases">
        <title>Draft genome Sequence of streptomyces globosus LZH-48.</title>
        <authorList>
            <person name="Ran K."/>
            <person name="Li Z."/>
            <person name="Wei S."/>
            <person name="Dong R."/>
        </authorList>
    </citation>
    <scope>NUCLEOTIDE SEQUENCE [LARGE SCALE GENOMIC DNA]</scope>
    <source>
        <strain evidence="2 3">LZH-48</strain>
    </source>
</reference>
<name>A0A344TV00_9ACTN</name>
<dbReference type="SUPFAM" id="SSF47598">
    <property type="entry name" value="Ribbon-helix-helix"/>
    <property type="match status" value="1"/>
</dbReference>
<protein>
    <submittedName>
        <fullName evidence="2">Uncharacterized protein</fullName>
    </submittedName>
</protein>
<feature type="compositionally biased region" description="Low complexity" evidence="1">
    <location>
        <begin position="45"/>
        <end position="54"/>
    </location>
</feature>
<gene>
    <name evidence="2" type="ORF">C0216_02575</name>
</gene>
<dbReference type="RefSeq" id="WP_114053683.1">
    <property type="nucleotide sequence ID" value="NZ_CP030862.1"/>
</dbReference>
<organism evidence="2 3">
    <name type="scientific">Streptomyces globosus</name>
    <dbReference type="NCBI Taxonomy" id="68209"/>
    <lineage>
        <taxon>Bacteria</taxon>
        <taxon>Bacillati</taxon>
        <taxon>Actinomycetota</taxon>
        <taxon>Actinomycetes</taxon>
        <taxon>Kitasatosporales</taxon>
        <taxon>Streptomycetaceae</taxon>
        <taxon>Streptomyces</taxon>
    </lineage>
</organism>
<evidence type="ECO:0000313" key="3">
    <source>
        <dbReference type="Proteomes" id="UP000252004"/>
    </source>
</evidence>
<dbReference type="GO" id="GO:0006355">
    <property type="term" value="P:regulation of DNA-templated transcription"/>
    <property type="evidence" value="ECO:0007669"/>
    <property type="project" value="InterPro"/>
</dbReference>
<accession>A0A344TV00</accession>
<dbReference type="Proteomes" id="UP000252004">
    <property type="component" value="Chromosome"/>
</dbReference>
<dbReference type="AlphaFoldDB" id="A0A344TV00"/>
<evidence type="ECO:0000313" key="2">
    <source>
        <dbReference type="EMBL" id="AXE22471.1"/>
    </source>
</evidence>
<evidence type="ECO:0000256" key="1">
    <source>
        <dbReference type="SAM" id="MobiDB-lite"/>
    </source>
</evidence>
<dbReference type="EMBL" id="CP030862">
    <property type="protein sequence ID" value="AXE22471.1"/>
    <property type="molecule type" value="Genomic_DNA"/>
</dbReference>
<proteinExistence type="predicted"/>
<dbReference type="InterPro" id="IPR010985">
    <property type="entry name" value="Ribbon_hlx_hlx"/>
</dbReference>
<dbReference type="KEGG" id="sgz:C0216_02575"/>
<sequence>MGPDVCLRISQEARDRLAAAAAEEGLSLRAYLVRLAGTLPAPQERAGQAGQARAALKEWSGHAPTPAEVQDLDSELDRRLARAIAR</sequence>
<dbReference type="OrthoDB" id="4230094at2"/>
<keyword evidence="3" id="KW-1185">Reference proteome</keyword>
<feature type="region of interest" description="Disordered" evidence="1">
    <location>
        <begin position="42"/>
        <end position="74"/>
    </location>
</feature>